<feature type="domain" description="Glyoxalase-like" evidence="1">
    <location>
        <begin position="7"/>
        <end position="105"/>
    </location>
</feature>
<dbReference type="Pfam" id="PF18029">
    <property type="entry name" value="Glyoxalase_6"/>
    <property type="match status" value="1"/>
</dbReference>
<dbReference type="CDD" id="cd06587">
    <property type="entry name" value="VOC"/>
    <property type="match status" value="1"/>
</dbReference>
<dbReference type="InterPro" id="IPR029068">
    <property type="entry name" value="Glyas_Bleomycin-R_OHBP_Dase"/>
</dbReference>
<evidence type="ECO:0000259" key="1">
    <source>
        <dbReference type="Pfam" id="PF18029"/>
    </source>
</evidence>
<name>A0ABZ2MD76_9MICO</name>
<dbReference type="SUPFAM" id="SSF54593">
    <property type="entry name" value="Glyoxalase/Bleomycin resistance protein/Dihydroxybiphenyl dioxygenase"/>
    <property type="match status" value="1"/>
</dbReference>
<protein>
    <submittedName>
        <fullName evidence="2">VOC family protein</fullName>
    </submittedName>
</protein>
<sequence>MLRIGAIVLNVSDTERGSAFWSAALGYERSTNPDFLEPGEGTAPSVHLDQSDRTHLDLWTDSAEEQHAQVERLVTLGADRVDWDYPEDADFVVLTDPDGTLFCVVDTSAHSAGEQTGDATARTE</sequence>
<keyword evidence="3" id="KW-1185">Reference proteome</keyword>
<reference evidence="2 3" key="1">
    <citation type="submission" date="2024-02" db="EMBL/GenBank/DDBJ databases">
        <title>Janibacter sp. nov., isolated from gut of marine sandworm.</title>
        <authorList>
            <person name="Kim B."/>
            <person name="Jun M.O."/>
            <person name="Shin N.-R."/>
        </authorList>
    </citation>
    <scope>NUCLEOTIDE SEQUENCE [LARGE SCALE GENOMIC DNA]</scope>
    <source>
        <strain evidence="2 3">A1S7</strain>
    </source>
</reference>
<evidence type="ECO:0000313" key="2">
    <source>
        <dbReference type="EMBL" id="WXB74945.1"/>
    </source>
</evidence>
<dbReference type="EMBL" id="CP144913">
    <property type="protein sequence ID" value="WXB74945.1"/>
    <property type="molecule type" value="Genomic_DNA"/>
</dbReference>
<dbReference type="Proteomes" id="UP001382727">
    <property type="component" value="Chromosome"/>
</dbReference>
<dbReference type="PANTHER" id="PTHR35908:SF1">
    <property type="entry name" value="CONSERVED PROTEIN"/>
    <property type="match status" value="1"/>
</dbReference>
<evidence type="ECO:0000313" key="3">
    <source>
        <dbReference type="Proteomes" id="UP001382727"/>
    </source>
</evidence>
<dbReference type="RefSeq" id="WP_338747658.1">
    <property type="nucleotide sequence ID" value="NZ_CP144913.1"/>
</dbReference>
<accession>A0ABZ2MD76</accession>
<dbReference type="PANTHER" id="PTHR35908">
    <property type="entry name" value="HYPOTHETICAL FUSION PROTEIN"/>
    <property type="match status" value="1"/>
</dbReference>
<gene>
    <name evidence="2" type="ORF">V1351_08135</name>
</gene>
<proteinExistence type="predicted"/>
<organism evidence="2 3">
    <name type="scientific">Janibacter alittae</name>
    <dbReference type="NCBI Taxonomy" id="3115209"/>
    <lineage>
        <taxon>Bacteria</taxon>
        <taxon>Bacillati</taxon>
        <taxon>Actinomycetota</taxon>
        <taxon>Actinomycetes</taxon>
        <taxon>Micrococcales</taxon>
        <taxon>Intrasporangiaceae</taxon>
        <taxon>Janibacter</taxon>
    </lineage>
</organism>
<dbReference type="Gene3D" id="3.10.180.10">
    <property type="entry name" value="2,3-Dihydroxybiphenyl 1,2-Dioxygenase, domain 1"/>
    <property type="match status" value="1"/>
</dbReference>
<dbReference type="InterPro" id="IPR041581">
    <property type="entry name" value="Glyoxalase_6"/>
</dbReference>